<dbReference type="PANTHER" id="PTHR12757:SF1">
    <property type="entry name" value="PROTEIN SALIVARY GLANDS MARRED"/>
    <property type="match status" value="1"/>
</dbReference>
<dbReference type="Pfam" id="PF05527">
    <property type="entry name" value="TNFAIP8"/>
    <property type="match status" value="1"/>
</dbReference>
<proteinExistence type="evidence at transcript level"/>
<organism evidence="1">
    <name type="scientific">Eubosmina coregoni</name>
    <dbReference type="NCBI Taxonomy" id="186181"/>
    <lineage>
        <taxon>Eukaryota</taxon>
        <taxon>Metazoa</taxon>
        <taxon>Ecdysozoa</taxon>
        <taxon>Arthropoda</taxon>
        <taxon>Crustacea</taxon>
        <taxon>Branchiopoda</taxon>
        <taxon>Diplostraca</taxon>
        <taxon>Cladocera</taxon>
        <taxon>Anomopoda</taxon>
        <taxon>Bosminidae</taxon>
        <taxon>Eubosmina</taxon>
    </lineage>
</organism>
<dbReference type="InterPro" id="IPR038355">
    <property type="entry name" value="TNFAIP8_sf"/>
</dbReference>
<dbReference type="GO" id="GO:0042981">
    <property type="term" value="P:regulation of apoptotic process"/>
    <property type="evidence" value="ECO:0007669"/>
    <property type="project" value="InterPro"/>
</dbReference>
<dbReference type="Gene3D" id="1.20.1440.160">
    <property type="entry name" value="Tumor necrosis factor alpha-induced protein 8-like"/>
    <property type="match status" value="1"/>
</dbReference>
<dbReference type="InterPro" id="IPR008477">
    <property type="entry name" value="TNFAIP8-like"/>
</dbReference>
<evidence type="ECO:0000313" key="1">
    <source>
        <dbReference type="EMBL" id="SVE70137.1"/>
    </source>
</evidence>
<gene>
    <name evidence="1" type="primary">EOG090X0GLS</name>
</gene>
<name>A0A4Y7LLS5_9CRUS</name>
<dbReference type="GO" id="GO:0005737">
    <property type="term" value="C:cytoplasm"/>
    <property type="evidence" value="ECO:0007669"/>
    <property type="project" value="TreeGrafter"/>
</dbReference>
<dbReference type="FunFam" id="1.20.1440.160:FF:000001">
    <property type="entry name" value="Tumor necrosis factor alpha-induced protein 8-like 1"/>
    <property type="match status" value="1"/>
</dbReference>
<sequence length="187" mass="21546">MSDNFRAKDIALKAQKKILSKMSTKSVVKVFVDDTTSKLLDNVYRLIKTYTQNKKEAEKIVKNIIKIVTKISLLAKNDQFSKDELALATDFQIKFHKAAKTVISFYEVDFSYDQKFLTQLLSECRNLLKQIVQPHLTDKSIGRVDMVFNFFSNPSFLDIIFKKNSEYSEIMTNIIKDMHSALEGGEL</sequence>
<protein>
    <submittedName>
        <fullName evidence="1">EOG090X0GLS</fullName>
    </submittedName>
</protein>
<accession>A0A4Y7LLS5</accession>
<dbReference type="EMBL" id="LR000518">
    <property type="protein sequence ID" value="SVE70137.1"/>
    <property type="molecule type" value="mRNA"/>
</dbReference>
<reference evidence="1" key="1">
    <citation type="submission" date="2018-08" db="EMBL/GenBank/DDBJ databases">
        <authorList>
            <person name="Cornetti L."/>
        </authorList>
    </citation>
    <scope>NUCLEOTIDE SEQUENCE</scope>
    <source>
        <strain evidence="1">FI-BAL1-1</strain>
    </source>
</reference>
<dbReference type="PANTHER" id="PTHR12757">
    <property type="entry name" value="TUMOR NECROSIS FACTOR INDUCED PROTEIN"/>
    <property type="match status" value="1"/>
</dbReference>
<dbReference type="AlphaFoldDB" id="A0A4Y7LLS5"/>